<evidence type="ECO:0000259" key="4">
    <source>
        <dbReference type="PROSITE" id="PS51898"/>
    </source>
</evidence>
<gene>
    <name evidence="6" type="ORF">CKJ81_04495</name>
</gene>
<accession>A0ABX4HA68</accession>
<evidence type="ECO:0000313" key="7">
    <source>
        <dbReference type="Proteomes" id="UP000218281"/>
    </source>
</evidence>
<dbReference type="InterPro" id="IPR050090">
    <property type="entry name" value="Tyrosine_recombinase_XerCD"/>
</dbReference>
<evidence type="ECO:0000313" key="6">
    <source>
        <dbReference type="EMBL" id="PAT06230.1"/>
    </source>
</evidence>
<feature type="domain" description="Tyr recombinase" evidence="4">
    <location>
        <begin position="177"/>
        <end position="389"/>
    </location>
</feature>
<dbReference type="Gene3D" id="1.10.443.10">
    <property type="entry name" value="Intergrase catalytic core"/>
    <property type="match status" value="1"/>
</dbReference>
<dbReference type="EMBL" id="NSGO01000004">
    <property type="protein sequence ID" value="PAT06230.1"/>
    <property type="molecule type" value="Genomic_DNA"/>
</dbReference>
<evidence type="ECO:0000259" key="5">
    <source>
        <dbReference type="PROSITE" id="PS51900"/>
    </source>
</evidence>
<dbReference type="PANTHER" id="PTHR30349">
    <property type="entry name" value="PHAGE INTEGRASE-RELATED"/>
    <property type="match status" value="1"/>
</dbReference>
<dbReference type="InterPro" id="IPR011010">
    <property type="entry name" value="DNA_brk_join_enz"/>
</dbReference>
<proteinExistence type="predicted"/>
<keyword evidence="7" id="KW-1185">Reference proteome</keyword>
<sequence length="399" mass="44348">MGRRRLEIGEVGEVNAQKTNRGWRARCWYRGQDGRKHQIDITRRTKTAARNEARAIAEERANLGNGGINLNSPLSALLEAWWATVEQRAEAGKLSQGTLDNYRRPYERVKAGVGHLRIRDCTPLRLQAWVDEEADGKPSVHRLLRLILSQAFEFGKSQNVVEFNAGKAITILEAKPKETTALTPKEVVRLRAVIRDWEDEHVGRSKPGTGGRPLHPYLGDVVDVMLGTGFRISEVLGLRWEDVNFQVDPVEVTVAGAVKQRKATPDSPSLVWEPRTKTRAGRRTVSVPTFAADVLHRLNIEKAPDAVFVFATSKATPRSPANVRTRLRRVCGSTFEGLTPHTLRRTVLTIVAEHTDVLTASRLAGHASTKITEEKYIRFGPKAPDASWALESLSAGENS</sequence>
<dbReference type="InterPro" id="IPR002104">
    <property type="entry name" value="Integrase_catalytic"/>
</dbReference>
<evidence type="ECO:0000256" key="3">
    <source>
        <dbReference type="PROSITE-ProRule" id="PRU01248"/>
    </source>
</evidence>
<dbReference type="InterPro" id="IPR013762">
    <property type="entry name" value="Integrase-like_cat_sf"/>
</dbReference>
<dbReference type="InterPro" id="IPR010998">
    <property type="entry name" value="Integrase_recombinase_N"/>
</dbReference>
<keyword evidence="2" id="KW-0233">DNA recombination</keyword>
<dbReference type="Pfam" id="PF00589">
    <property type="entry name" value="Phage_integrase"/>
    <property type="match status" value="1"/>
</dbReference>
<organism evidence="6 7">
    <name type="scientific">Corynebacterium hadale</name>
    <dbReference type="NCBI Taxonomy" id="2026255"/>
    <lineage>
        <taxon>Bacteria</taxon>
        <taxon>Bacillati</taxon>
        <taxon>Actinomycetota</taxon>
        <taxon>Actinomycetes</taxon>
        <taxon>Mycobacteriales</taxon>
        <taxon>Corynebacteriaceae</taxon>
        <taxon>Corynebacterium</taxon>
    </lineage>
</organism>
<reference evidence="6 7" key="1">
    <citation type="submission" date="2017-08" db="EMBL/GenBank/DDBJ databases">
        <title>Whole genome sequences of 6 clinical strains closest to Corynebacterium imitans.</title>
        <authorList>
            <person name="Bernier A.-M."/>
            <person name="Burdz T."/>
            <person name="Bernard K."/>
        </authorList>
    </citation>
    <scope>NUCLEOTIDE SEQUENCE [LARGE SCALE GENOMIC DNA]</scope>
    <source>
        <strain evidence="6 7">NML93-0607</strain>
    </source>
</reference>
<dbReference type="InterPro" id="IPR044068">
    <property type="entry name" value="CB"/>
</dbReference>
<dbReference type="PROSITE" id="PS51898">
    <property type="entry name" value="TYR_RECOMBINASE"/>
    <property type="match status" value="1"/>
</dbReference>
<dbReference type="PROSITE" id="PS51900">
    <property type="entry name" value="CB"/>
    <property type="match status" value="1"/>
</dbReference>
<dbReference type="Gene3D" id="1.10.150.130">
    <property type="match status" value="1"/>
</dbReference>
<protein>
    <recommendedName>
        <fullName evidence="8">Tyr recombinase domain-containing protein</fullName>
    </recommendedName>
</protein>
<dbReference type="Proteomes" id="UP000218281">
    <property type="component" value="Unassembled WGS sequence"/>
</dbReference>
<name>A0ABX4HA68_9CORY</name>
<evidence type="ECO:0000256" key="2">
    <source>
        <dbReference type="ARBA" id="ARBA00023172"/>
    </source>
</evidence>
<keyword evidence="1 3" id="KW-0238">DNA-binding</keyword>
<feature type="domain" description="Core-binding (CB)" evidence="5">
    <location>
        <begin position="72"/>
        <end position="156"/>
    </location>
</feature>
<comment type="caution">
    <text evidence="6">The sequence shown here is derived from an EMBL/GenBank/DDBJ whole genome shotgun (WGS) entry which is preliminary data.</text>
</comment>
<evidence type="ECO:0008006" key="8">
    <source>
        <dbReference type="Google" id="ProtNLM"/>
    </source>
</evidence>
<evidence type="ECO:0000256" key="1">
    <source>
        <dbReference type="ARBA" id="ARBA00023125"/>
    </source>
</evidence>
<dbReference type="SUPFAM" id="SSF56349">
    <property type="entry name" value="DNA breaking-rejoining enzymes"/>
    <property type="match status" value="1"/>
</dbReference>